<evidence type="ECO:0000313" key="3">
    <source>
        <dbReference type="Proteomes" id="UP001238088"/>
    </source>
</evidence>
<name>A0ABU0AKE5_9BACI</name>
<gene>
    <name evidence="2" type="ORF">J2S17_003079</name>
</gene>
<keyword evidence="3" id="KW-1185">Reference proteome</keyword>
<dbReference type="Proteomes" id="UP001238088">
    <property type="component" value="Unassembled WGS sequence"/>
</dbReference>
<reference evidence="2 3" key="1">
    <citation type="submission" date="2023-07" db="EMBL/GenBank/DDBJ databases">
        <title>Genomic Encyclopedia of Type Strains, Phase IV (KMG-IV): sequencing the most valuable type-strain genomes for metagenomic binning, comparative biology and taxonomic classification.</title>
        <authorList>
            <person name="Goeker M."/>
        </authorList>
    </citation>
    <scope>NUCLEOTIDE SEQUENCE [LARGE SCALE GENOMIC DNA]</scope>
    <source>
        <strain evidence="2 3">DSM 23494</strain>
    </source>
</reference>
<evidence type="ECO:0000313" key="2">
    <source>
        <dbReference type="EMBL" id="MDQ0271191.1"/>
    </source>
</evidence>
<comment type="caution">
    <text evidence="2">The sequence shown here is derived from an EMBL/GenBank/DDBJ whole genome shotgun (WGS) entry which is preliminary data.</text>
</comment>
<protein>
    <submittedName>
        <fullName evidence="2">Uncharacterized protein YneF (UPF0154 family)</fullName>
    </submittedName>
</protein>
<keyword evidence="1" id="KW-0812">Transmembrane</keyword>
<feature type="transmembrane region" description="Helical" evidence="1">
    <location>
        <begin position="50"/>
        <end position="81"/>
    </location>
</feature>
<feature type="transmembrane region" description="Helical" evidence="1">
    <location>
        <begin position="20"/>
        <end position="38"/>
    </location>
</feature>
<keyword evidence="1" id="KW-0472">Membrane</keyword>
<organism evidence="2 3">
    <name type="scientific">Cytobacillus purgationiresistens</name>
    <dbReference type="NCBI Taxonomy" id="863449"/>
    <lineage>
        <taxon>Bacteria</taxon>
        <taxon>Bacillati</taxon>
        <taxon>Bacillota</taxon>
        <taxon>Bacilli</taxon>
        <taxon>Bacillales</taxon>
        <taxon>Bacillaceae</taxon>
        <taxon>Cytobacillus</taxon>
    </lineage>
</organism>
<accession>A0ABU0AKE5</accession>
<dbReference type="EMBL" id="JAUSUB010000013">
    <property type="protein sequence ID" value="MDQ0271191.1"/>
    <property type="molecule type" value="Genomic_DNA"/>
</dbReference>
<proteinExistence type="predicted"/>
<keyword evidence="1" id="KW-1133">Transmembrane helix</keyword>
<dbReference type="RefSeq" id="WP_307476182.1">
    <property type="nucleotide sequence ID" value="NZ_JAUSUB010000013.1"/>
</dbReference>
<evidence type="ECO:0000256" key="1">
    <source>
        <dbReference type="SAM" id="Phobius"/>
    </source>
</evidence>
<sequence>MFLNLFLQDEKTITITAIPAPAYWVLIAIGVIIGIFSVRVQYVPSHLTSAAVLLFSGFVAIFSIGIVFIVLAVIGILIAIFQSKMEIGSNA</sequence>